<comment type="caution">
    <text evidence="7">The sequence shown here is derived from an EMBL/GenBank/DDBJ whole genome shotgun (WGS) entry which is preliminary data.</text>
</comment>
<dbReference type="SMART" id="SM00454">
    <property type="entry name" value="SAM"/>
    <property type="match status" value="1"/>
</dbReference>
<keyword evidence="8" id="KW-1185">Reference proteome</keyword>
<proteinExistence type="predicted"/>
<organism evidence="7 8">
    <name type="scientific">Clavelina lepadiformis</name>
    <name type="common">Light-bulb sea squirt</name>
    <name type="synonym">Ascidia lepadiformis</name>
    <dbReference type="NCBI Taxonomy" id="159417"/>
    <lineage>
        <taxon>Eukaryota</taxon>
        <taxon>Metazoa</taxon>
        <taxon>Chordata</taxon>
        <taxon>Tunicata</taxon>
        <taxon>Ascidiacea</taxon>
        <taxon>Aplousobranchia</taxon>
        <taxon>Clavelinidae</taxon>
        <taxon>Clavelina</taxon>
    </lineage>
</organism>
<dbReference type="InterPro" id="IPR001680">
    <property type="entry name" value="WD40_rpt"/>
</dbReference>
<evidence type="ECO:0000256" key="3">
    <source>
        <dbReference type="ARBA" id="ARBA00022737"/>
    </source>
</evidence>
<dbReference type="InterPro" id="IPR019775">
    <property type="entry name" value="WD40_repeat_CS"/>
</dbReference>
<dbReference type="InterPro" id="IPR036322">
    <property type="entry name" value="WD40_repeat_dom_sf"/>
</dbReference>
<dbReference type="InterPro" id="IPR013083">
    <property type="entry name" value="Znf_RING/FYVE/PHD"/>
</dbReference>
<dbReference type="Gene3D" id="3.30.40.10">
    <property type="entry name" value="Zinc/RING finger domain, C3HC4 (zinc finger)"/>
    <property type="match status" value="1"/>
</dbReference>
<dbReference type="InterPro" id="IPR003613">
    <property type="entry name" value="Ubox_domain"/>
</dbReference>
<dbReference type="CDD" id="cd16655">
    <property type="entry name" value="RING-Ubox_WDSUB1-like"/>
    <property type="match status" value="1"/>
</dbReference>
<dbReference type="Gene3D" id="2.130.10.10">
    <property type="entry name" value="YVTN repeat-like/Quinoprotein amine dehydrogenase"/>
    <property type="match status" value="3"/>
</dbReference>
<keyword evidence="3" id="KW-0677">Repeat</keyword>
<gene>
    <name evidence="7" type="ORF">CVLEPA_LOCUS30647</name>
</gene>
<name>A0ABP0H096_CLALP</name>
<dbReference type="EMBL" id="CAWYQH010000163">
    <property type="protein sequence ID" value="CAK8697417.1"/>
    <property type="molecule type" value="Genomic_DNA"/>
</dbReference>
<dbReference type="PANTHER" id="PTHR46573:SF1">
    <property type="entry name" value="WD REPEAT, SAM AND U-BOX DOMAIN-CONTAINING PROTEIN 1"/>
    <property type="match status" value="1"/>
</dbReference>
<accession>A0ABP0H096</accession>
<dbReference type="PANTHER" id="PTHR46573">
    <property type="entry name" value="WD REPEAT, SAM AND U-BOX DOMAIN-CONTAINING PROTEIN 1"/>
    <property type="match status" value="1"/>
</dbReference>
<dbReference type="PRINTS" id="PR00320">
    <property type="entry name" value="GPROTEINBRPT"/>
</dbReference>
<feature type="repeat" description="WD" evidence="4">
    <location>
        <begin position="283"/>
        <end position="323"/>
    </location>
</feature>
<dbReference type="CDD" id="cd00200">
    <property type="entry name" value="WD40"/>
    <property type="match status" value="1"/>
</dbReference>
<feature type="repeat" description="WD" evidence="4">
    <location>
        <begin position="137"/>
        <end position="178"/>
    </location>
</feature>
<feature type="repeat" description="WD" evidence="4">
    <location>
        <begin position="7"/>
        <end position="46"/>
    </location>
</feature>
<keyword evidence="2 4" id="KW-0853">WD repeat</keyword>
<evidence type="ECO:0000313" key="8">
    <source>
        <dbReference type="Proteomes" id="UP001642483"/>
    </source>
</evidence>
<feature type="repeat" description="WD" evidence="4">
    <location>
        <begin position="241"/>
        <end position="273"/>
    </location>
</feature>
<dbReference type="SUPFAM" id="SSF50978">
    <property type="entry name" value="WD40 repeat-like"/>
    <property type="match status" value="1"/>
</dbReference>
<evidence type="ECO:0000313" key="7">
    <source>
        <dbReference type="EMBL" id="CAK8697417.1"/>
    </source>
</evidence>
<dbReference type="InterPro" id="IPR052085">
    <property type="entry name" value="WD-SAM-U-box"/>
</dbReference>
<evidence type="ECO:0000256" key="4">
    <source>
        <dbReference type="PROSITE-ProRule" id="PRU00221"/>
    </source>
</evidence>
<feature type="domain" description="U-box" evidence="6">
    <location>
        <begin position="496"/>
        <end position="570"/>
    </location>
</feature>
<feature type="domain" description="SAM" evidence="5">
    <location>
        <begin position="361"/>
        <end position="426"/>
    </location>
</feature>
<dbReference type="SMART" id="SM00320">
    <property type="entry name" value="WD40"/>
    <property type="match status" value="7"/>
</dbReference>
<dbReference type="InterPro" id="IPR013761">
    <property type="entry name" value="SAM/pointed_sf"/>
</dbReference>
<sequence length="580" mass="63733">MLSYQVIQNHTKEVNCCTFSEDYFATCSGDKTVRVYSTSNFQELPYSPINVFKYGVNFVVFNTTGSLLATACSDGKAHLFCLSDSDAQIVAVFRHTDVSTAQVCSFSNKSNYLVTGSADGSIALWDVEKKKQLREISGHSEGNVYAATFTPCDCYIVSGSGLGDIRVWNVKTMQAICAPIQAHAAGVSSCGVSCITFSPTFHSSLTSETRCFLMASSGHDNKVKLWIFSNETKSLRFLQELKGHDGPVSFCCFSSNGNHLASSSFDSSIIIWNPILCEQEMKLDGHGTIVTSVAYSKTNYLASTSYDKKVIIWKLNNGTEEQVVDDAVLYSSKAASEAPPPITMPDGTEELTQAQPSYQDWSCEQVASWLNDEVKLSQYADIFKENDIDGRELDGLAAEILQKDLGIASLGHRNKIMRAIKSLQSQAPLKGLDLRNLNLKDINLKALNLDPHAVAGVVQSLAAKNSSVATTTTQDFLNPSNTPVKVTDVRPANEGEVPDQYLCPISRDIMSNPVIAADGFTYERRMIEAWFLKGNVTSPLSNKQLTNKKLTPNQTLRSLIEEFREKRQSKVQEWVSFGGS</sequence>
<evidence type="ECO:0000256" key="2">
    <source>
        <dbReference type="ARBA" id="ARBA00022574"/>
    </source>
</evidence>
<dbReference type="InterPro" id="IPR015943">
    <property type="entry name" value="WD40/YVTN_repeat-like_dom_sf"/>
</dbReference>
<dbReference type="PROSITE" id="PS00678">
    <property type="entry name" value="WD_REPEATS_1"/>
    <property type="match status" value="1"/>
</dbReference>
<dbReference type="Proteomes" id="UP001642483">
    <property type="component" value="Unassembled WGS sequence"/>
</dbReference>
<dbReference type="Pfam" id="PF04564">
    <property type="entry name" value="U-box"/>
    <property type="match status" value="1"/>
</dbReference>
<dbReference type="Pfam" id="PF07647">
    <property type="entry name" value="SAM_2"/>
    <property type="match status" value="1"/>
</dbReference>
<evidence type="ECO:0000259" key="5">
    <source>
        <dbReference type="PROSITE" id="PS50105"/>
    </source>
</evidence>
<evidence type="ECO:0000259" key="6">
    <source>
        <dbReference type="PROSITE" id="PS51698"/>
    </source>
</evidence>
<dbReference type="Gene3D" id="1.10.150.50">
    <property type="entry name" value="Transcription Factor, Ets-1"/>
    <property type="match status" value="1"/>
</dbReference>
<feature type="repeat" description="WD" evidence="4">
    <location>
        <begin position="105"/>
        <end position="135"/>
    </location>
</feature>
<dbReference type="PROSITE" id="PS50294">
    <property type="entry name" value="WD_REPEATS_REGION"/>
    <property type="match status" value="2"/>
</dbReference>
<reference evidence="7 8" key="1">
    <citation type="submission" date="2024-02" db="EMBL/GenBank/DDBJ databases">
        <authorList>
            <person name="Daric V."/>
            <person name="Darras S."/>
        </authorList>
    </citation>
    <scope>NUCLEOTIDE SEQUENCE [LARGE SCALE GENOMIC DNA]</scope>
</reference>
<protein>
    <recommendedName>
        <fullName evidence="1">WD repeat, SAM and U-box domain-containing protein 1</fullName>
    </recommendedName>
</protein>
<dbReference type="PROSITE" id="PS50105">
    <property type="entry name" value="SAM_DOMAIN"/>
    <property type="match status" value="1"/>
</dbReference>
<dbReference type="InterPro" id="IPR020472">
    <property type="entry name" value="WD40_PAC1"/>
</dbReference>
<dbReference type="InterPro" id="IPR001660">
    <property type="entry name" value="SAM"/>
</dbReference>
<dbReference type="SMART" id="SM00504">
    <property type="entry name" value="Ubox"/>
    <property type="match status" value="1"/>
</dbReference>
<dbReference type="Pfam" id="PF00400">
    <property type="entry name" value="WD40"/>
    <property type="match status" value="7"/>
</dbReference>
<evidence type="ECO:0000256" key="1">
    <source>
        <dbReference type="ARBA" id="ARBA00020894"/>
    </source>
</evidence>
<dbReference type="PROSITE" id="PS51698">
    <property type="entry name" value="U_BOX"/>
    <property type="match status" value="1"/>
</dbReference>
<dbReference type="PROSITE" id="PS50082">
    <property type="entry name" value="WD_REPEATS_2"/>
    <property type="match status" value="5"/>
</dbReference>
<dbReference type="SUPFAM" id="SSF57850">
    <property type="entry name" value="RING/U-box"/>
    <property type="match status" value="1"/>
</dbReference>
<dbReference type="SUPFAM" id="SSF47769">
    <property type="entry name" value="SAM/Pointed domain"/>
    <property type="match status" value="1"/>
</dbReference>